<name>A0A395T347_9HYPO</name>
<dbReference type="InterPro" id="IPR000033">
    <property type="entry name" value="LDLR_classB_rpt"/>
</dbReference>
<dbReference type="GO" id="GO:0070403">
    <property type="term" value="F:NAD+ binding"/>
    <property type="evidence" value="ECO:0007669"/>
    <property type="project" value="InterPro"/>
</dbReference>
<sequence>MSWTPPKNYLSRPIAVLGGGVLGRRIAACFASVGWHVVIRDPSQTSRIEALSYIDDNITDYLTISHGKQGSWEATDDFSAAVKNAWLVFEAVPEVLSIKKDTFRALEQEAPEDSILASNSSSFMSGELLGKVKESTKARVLNTHFMMPPQALIVELMTSGSTASEIFPFLSKEMARCGLKPVTAKKESSGFIFNRIWASIKREVLAVIAEGVADPETIDRVWKEMYQSPAGPCTMMDSVGLDTVEHIEENYVEKRGLPRTTLNWLHENYVAAGKLGNKSEKGGLYPMPSPGHKTKLLVLNFYQGSSPGELTAETYLSSGQILEFSVENKNARPIALVSGQTVPDGIDVCDDRMYWTCMGYPPANDGAVYSAKLDGTDFCIVIPRGKVHTPKQLHISQGSRKIYFCDREGLRIHRCNLDGSDHEILYQTGDFASEPEKVADQTNWPVGITVSDKLGKMFWTQKGPSKGNGGRIFSAGIDIPPGSDATSRNDIEVIAEDLPEPIDLDFNEDCGVLYWTDRGEMPLGNTLNKKTIIGQPPAEESKLGRQIIAQGFAEAIGLQLDKERDCIYVSDLSGRLWQCKTVPGPKEKMHDCAGHAYTGLAIVRR</sequence>
<keyword evidence="1" id="KW-0560">Oxidoreductase</keyword>
<keyword evidence="5" id="KW-1185">Reference proteome</keyword>
<evidence type="ECO:0000313" key="4">
    <source>
        <dbReference type="EMBL" id="RGP78635.1"/>
    </source>
</evidence>
<dbReference type="SUPFAM" id="SSF101898">
    <property type="entry name" value="NHL repeat"/>
    <property type="match status" value="1"/>
</dbReference>
<dbReference type="InterPro" id="IPR011042">
    <property type="entry name" value="6-blade_b-propeller_TolB-like"/>
</dbReference>
<dbReference type="InterPro" id="IPR036291">
    <property type="entry name" value="NAD(P)-bd_dom_sf"/>
</dbReference>
<dbReference type="SUPFAM" id="SSF48179">
    <property type="entry name" value="6-phosphogluconate dehydrogenase C-terminal domain-like"/>
    <property type="match status" value="1"/>
</dbReference>
<dbReference type="PANTHER" id="PTHR48075:SF3">
    <property type="entry name" value="3-HYDROXYACYL-COA DEHYDROGENASE"/>
    <property type="match status" value="1"/>
</dbReference>
<proteinExistence type="predicted"/>
<dbReference type="InterPro" id="IPR006108">
    <property type="entry name" value="3HC_DH_C"/>
</dbReference>
<evidence type="ECO:0000259" key="2">
    <source>
        <dbReference type="Pfam" id="PF00725"/>
    </source>
</evidence>
<gene>
    <name evidence="4" type="ORF">FLONG3_3257</name>
</gene>
<protein>
    <recommendedName>
        <fullName evidence="6">3-hydroxyacyl-CoA dehydrogenase</fullName>
    </recommendedName>
</protein>
<dbReference type="InterPro" id="IPR013328">
    <property type="entry name" value="6PGD_dom2"/>
</dbReference>
<evidence type="ECO:0000256" key="1">
    <source>
        <dbReference type="ARBA" id="ARBA00023002"/>
    </source>
</evidence>
<dbReference type="GO" id="GO:0006631">
    <property type="term" value="P:fatty acid metabolic process"/>
    <property type="evidence" value="ECO:0007669"/>
    <property type="project" value="InterPro"/>
</dbReference>
<dbReference type="AlphaFoldDB" id="A0A395T347"/>
<dbReference type="Gene3D" id="3.40.50.720">
    <property type="entry name" value="NAD(P)-binding Rossmann-like Domain"/>
    <property type="match status" value="1"/>
</dbReference>
<dbReference type="PANTHER" id="PTHR48075">
    <property type="entry name" value="3-HYDROXYACYL-COA DEHYDROGENASE FAMILY PROTEIN"/>
    <property type="match status" value="1"/>
</dbReference>
<dbReference type="SUPFAM" id="SSF51735">
    <property type="entry name" value="NAD(P)-binding Rossmann-fold domains"/>
    <property type="match status" value="1"/>
</dbReference>
<dbReference type="Pfam" id="PF00725">
    <property type="entry name" value="3HCDH"/>
    <property type="match status" value="1"/>
</dbReference>
<reference evidence="4 5" key="1">
    <citation type="journal article" date="2018" name="PLoS Pathog.">
        <title>Evolution of structural diversity of trichothecenes, a family of toxins produced by plant pathogenic and entomopathogenic fungi.</title>
        <authorList>
            <person name="Proctor R.H."/>
            <person name="McCormick S.P."/>
            <person name="Kim H.S."/>
            <person name="Cardoza R.E."/>
            <person name="Stanley A.M."/>
            <person name="Lindo L."/>
            <person name="Kelly A."/>
            <person name="Brown D.W."/>
            <person name="Lee T."/>
            <person name="Vaughan M.M."/>
            <person name="Alexander N.J."/>
            <person name="Busman M."/>
            <person name="Gutierrez S."/>
        </authorList>
    </citation>
    <scope>NUCLEOTIDE SEQUENCE [LARGE SCALE GENOMIC DNA]</scope>
    <source>
        <strain evidence="4 5">NRRL 20695</strain>
    </source>
</reference>
<dbReference type="GO" id="GO:0016616">
    <property type="term" value="F:oxidoreductase activity, acting on the CH-OH group of donors, NAD or NADP as acceptor"/>
    <property type="evidence" value="ECO:0007669"/>
    <property type="project" value="InterPro"/>
</dbReference>
<evidence type="ECO:0000259" key="3">
    <source>
        <dbReference type="Pfam" id="PF02737"/>
    </source>
</evidence>
<dbReference type="OrthoDB" id="5958943at2759"/>
<organism evidence="4 5">
    <name type="scientific">Fusarium longipes</name>
    <dbReference type="NCBI Taxonomy" id="694270"/>
    <lineage>
        <taxon>Eukaryota</taxon>
        <taxon>Fungi</taxon>
        <taxon>Dikarya</taxon>
        <taxon>Ascomycota</taxon>
        <taxon>Pezizomycotina</taxon>
        <taxon>Sordariomycetes</taxon>
        <taxon>Hypocreomycetidae</taxon>
        <taxon>Hypocreales</taxon>
        <taxon>Nectriaceae</taxon>
        <taxon>Fusarium</taxon>
    </lineage>
</organism>
<feature type="domain" description="3-hydroxyacyl-CoA dehydrogenase NAD binding" evidence="3">
    <location>
        <begin position="14"/>
        <end position="185"/>
    </location>
</feature>
<dbReference type="Proteomes" id="UP000266234">
    <property type="component" value="Unassembled WGS sequence"/>
</dbReference>
<dbReference type="InterPro" id="IPR008927">
    <property type="entry name" value="6-PGluconate_DH-like_C_sf"/>
</dbReference>
<dbReference type="STRING" id="694270.A0A395T347"/>
<dbReference type="SMART" id="SM00135">
    <property type="entry name" value="LY"/>
    <property type="match status" value="3"/>
</dbReference>
<dbReference type="Gene3D" id="2.120.10.30">
    <property type="entry name" value="TolB, C-terminal domain"/>
    <property type="match status" value="1"/>
</dbReference>
<dbReference type="EMBL" id="PXOG01000061">
    <property type="protein sequence ID" value="RGP78635.1"/>
    <property type="molecule type" value="Genomic_DNA"/>
</dbReference>
<evidence type="ECO:0000313" key="5">
    <source>
        <dbReference type="Proteomes" id="UP000266234"/>
    </source>
</evidence>
<accession>A0A395T347</accession>
<feature type="domain" description="3-hydroxyacyl-CoA dehydrogenase C-terminal" evidence="2">
    <location>
        <begin position="190"/>
        <end position="283"/>
    </location>
</feature>
<comment type="caution">
    <text evidence="4">The sequence shown here is derived from an EMBL/GenBank/DDBJ whole genome shotgun (WGS) entry which is preliminary data.</text>
</comment>
<dbReference type="InterPro" id="IPR006176">
    <property type="entry name" value="3-OHacyl-CoA_DH_NAD-bd"/>
</dbReference>
<dbReference type="Gene3D" id="1.10.1040.10">
    <property type="entry name" value="N-(1-d-carboxylethyl)-l-norvaline Dehydrogenase, domain 2"/>
    <property type="match status" value="1"/>
</dbReference>
<dbReference type="Pfam" id="PF02737">
    <property type="entry name" value="3HCDH_N"/>
    <property type="match status" value="1"/>
</dbReference>
<evidence type="ECO:0008006" key="6">
    <source>
        <dbReference type="Google" id="ProtNLM"/>
    </source>
</evidence>